<comment type="similarity">
    <text evidence="1">Belongs to the hemerythrin family.</text>
</comment>
<dbReference type="PANTHER" id="PTHR37164">
    <property type="entry name" value="BACTERIOHEMERYTHRIN"/>
    <property type="match status" value="1"/>
</dbReference>
<evidence type="ECO:0000313" key="6">
    <source>
        <dbReference type="Proteomes" id="UP000245629"/>
    </source>
</evidence>
<keyword evidence="3" id="KW-0408">Iron</keyword>
<evidence type="ECO:0000259" key="4">
    <source>
        <dbReference type="Pfam" id="PF01814"/>
    </source>
</evidence>
<dbReference type="Proteomes" id="UP000245629">
    <property type="component" value="Chromosome 2"/>
</dbReference>
<dbReference type="KEGG" id="azz:DEW08_11025"/>
<keyword evidence="6" id="KW-1185">Reference proteome</keyword>
<evidence type="ECO:0000313" key="5">
    <source>
        <dbReference type="EMBL" id="AWK86700.1"/>
    </source>
</evidence>
<dbReference type="InterPro" id="IPR050669">
    <property type="entry name" value="Hemerythrin"/>
</dbReference>
<sequence length="151" mass="17373">MLEWRDAMALDNGGLDRDHQEEIALIRRFLVLPAGEEGRPLASAVLEELRDHSRRHFLREEKVQAAIGYPHLAEHRAQHRRLCVLLDEIMEQVQAGESAFSFGYVKQKADQLLPFWFLDHFAKADLRMKLHIAKAQLSPRNGQGQGRDAVR</sequence>
<organism evidence="5 6">
    <name type="scientific">Azospirillum thermophilum</name>
    <dbReference type="NCBI Taxonomy" id="2202148"/>
    <lineage>
        <taxon>Bacteria</taxon>
        <taxon>Pseudomonadati</taxon>
        <taxon>Pseudomonadota</taxon>
        <taxon>Alphaproteobacteria</taxon>
        <taxon>Rhodospirillales</taxon>
        <taxon>Azospirillaceae</taxon>
        <taxon>Azospirillum</taxon>
    </lineage>
</organism>
<dbReference type="Gene3D" id="1.20.120.50">
    <property type="entry name" value="Hemerythrin-like"/>
    <property type="match status" value="1"/>
</dbReference>
<dbReference type="NCBIfam" id="TIGR02481">
    <property type="entry name" value="hemeryth_dom"/>
    <property type="match status" value="1"/>
</dbReference>
<dbReference type="SUPFAM" id="SSF47188">
    <property type="entry name" value="Hemerythrin-like"/>
    <property type="match status" value="1"/>
</dbReference>
<keyword evidence="2" id="KW-0479">Metal-binding</keyword>
<dbReference type="InterPro" id="IPR012827">
    <property type="entry name" value="Hemerythrin_metal-bd"/>
</dbReference>
<dbReference type="EMBL" id="CP029353">
    <property type="protein sequence ID" value="AWK86700.1"/>
    <property type="molecule type" value="Genomic_DNA"/>
</dbReference>
<dbReference type="OrthoDB" id="7305796at2"/>
<evidence type="ECO:0000256" key="3">
    <source>
        <dbReference type="ARBA" id="ARBA00023004"/>
    </source>
</evidence>
<dbReference type="RefSeq" id="WP_109327104.1">
    <property type="nucleotide sequence ID" value="NZ_CP029353.1"/>
</dbReference>
<dbReference type="InterPro" id="IPR035938">
    <property type="entry name" value="Hemerythrin-like_sf"/>
</dbReference>
<dbReference type="GO" id="GO:0046872">
    <property type="term" value="F:metal ion binding"/>
    <property type="evidence" value="ECO:0007669"/>
    <property type="project" value="UniProtKB-KW"/>
</dbReference>
<protein>
    <submittedName>
        <fullName evidence="5">Hemerythrin-like metal-binding protein</fullName>
    </submittedName>
</protein>
<name>A0A2S2CQQ5_9PROT</name>
<feature type="domain" description="Hemerythrin-like" evidence="4">
    <location>
        <begin position="15"/>
        <end position="125"/>
    </location>
</feature>
<dbReference type="InterPro" id="IPR012312">
    <property type="entry name" value="Hemerythrin-like"/>
</dbReference>
<evidence type="ECO:0000256" key="1">
    <source>
        <dbReference type="ARBA" id="ARBA00010587"/>
    </source>
</evidence>
<dbReference type="AlphaFoldDB" id="A0A2S2CQQ5"/>
<gene>
    <name evidence="5" type="ORF">DEW08_11025</name>
</gene>
<reference evidence="6" key="1">
    <citation type="submission" date="2018-05" db="EMBL/GenBank/DDBJ databases">
        <title>Azospirillum thermophila sp. nov., a novel isolated from hot spring.</title>
        <authorList>
            <person name="Zhao Z."/>
        </authorList>
    </citation>
    <scope>NUCLEOTIDE SEQUENCE [LARGE SCALE GENOMIC DNA]</scope>
    <source>
        <strain evidence="6">CFH 70021</strain>
    </source>
</reference>
<proteinExistence type="inferred from homology"/>
<dbReference type="CDD" id="cd12107">
    <property type="entry name" value="Hemerythrin"/>
    <property type="match status" value="1"/>
</dbReference>
<evidence type="ECO:0000256" key="2">
    <source>
        <dbReference type="ARBA" id="ARBA00022723"/>
    </source>
</evidence>
<dbReference type="PANTHER" id="PTHR37164:SF1">
    <property type="entry name" value="BACTERIOHEMERYTHRIN"/>
    <property type="match status" value="1"/>
</dbReference>
<dbReference type="Pfam" id="PF01814">
    <property type="entry name" value="Hemerythrin"/>
    <property type="match status" value="1"/>
</dbReference>
<accession>A0A2S2CQQ5</accession>